<keyword evidence="6" id="KW-1185">Reference proteome</keyword>
<evidence type="ECO:0000256" key="3">
    <source>
        <dbReference type="ARBA" id="ARBA00022801"/>
    </source>
</evidence>
<dbReference type="SUPFAM" id="SSF53474">
    <property type="entry name" value="alpha/beta-Hydrolases"/>
    <property type="match status" value="1"/>
</dbReference>
<organism evidence="6 7">
    <name type="scientific">Strongyloides papillosus</name>
    <name type="common">Intestinal threadworm</name>
    <dbReference type="NCBI Taxonomy" id="174720"/>
    <lineage>
        <taxon>Eukaryota</taxon>
        <taxon>Metazoa</taxon>
        <taxon>Ecdysozoa</taxon>
        <taxon>Nematoda</taxon>
        <taxon>Chromadorea</taxon>
        <taxon>Rhabditida</taxon>
        <taxon>Tylenchina</taxon>
        <taxon>Panagrolaimomorpha</taxon>
        <taxon>Strongyloidoidea</taxon>
        <taxon>Strongyloididae</taxon>
        <taxon>Strongyloides</taxon>
    </lineage>
</organism>
<evidence type="ECO:0000313" key="7">
    <source>
        <dbReference type="WBParaSite" id="SPAL_0000599400.1"/>
    </source>
</evidence>
<dbReference type="GO" id="GO:0019695">
    <property type="term" value="P:choline metabolic process"/>
    <property type="evidence" value="ECO:0007669"/>
    <property type="project" value="TreeGrafter"/>
</dbReference>
<comment type="similarity">
    <text evidence="1">Belongs to the type-B carboxylesterase/lipase family.</text>
</comment>
<keyword evidence="2" id="KW-0719">Serine esterase</keyword>
<dbReference type="InterPro" id="IPR000997">
    <property type="entry name" value="Cholinesterase"/>
</dbReference>
<keyword evidence="3" id="KW-0378">Hydrolase</keyword>
<dbReference type="ESTHER" id="strea-a0a0n5bj69">
    <property type="family name" value="Cholinesterase-like"/>
</dbReference>
<evidence type="ECO:0000313" key="6">
    <source>
        <dbReference type="Proteomes" id="UP000046392"/>
    </source>
</evidence>
<dbReference type="InterPro" id="IPR029058">
    <property type="entry name" value="AB_hydrolase_fold"/>
</dbReference>
<accession>A0A0N5BJ69</accession>
<protein>
    <submittedName>
        <fullName evidence="7">Acetylcholinesterase</fullName>
    </submittedName>
</protein>
<proteinExistence type="inferred from homology"/>
<evidence type="ECO:0000256" key="4">
    <source>
        <dbReference type="ARBA" id="ARBA00023157"/>
    </source>
</evidence>
<dbReference type="GO" id="GO:0003990">
    <property type="term" value="F:acetylcholinesterase activity"/>
    <property type="evidence" value="ECO:0007669"/>
    <property type="project" value="TreeGrafter"/>
</dbReference>
<name>A0A0N5BJ69_STREA</name>
<dbReference type="Proteomes" id="UP000046392">
    <property type="component" value="Unplaced"/>
</dbReference>
<dbReference type="AlphaFoldDB" id="A0A0N5BJ69"/>
<dbReference type="PANTHER" id="PTHR43918:SF4">
    <property type="entry name" value="CARBOXYLIC ESTER HYDROLASE"/>
    <property type="match status" value="1"/>
</dbReference>
<keyword evidence="4" id="KW-1015">Disulfide bond</keyword>
<evidence type="ECO:0000256" key="2">
    <source>
        <dbReference type="ARBA" id="ARBA00022487"/>
    </source>
</evidence>
<dbReference type="STRING" id="174720.A0A0N5BJ69"/>
<dbReference type="PANTHER" id="PTHR43918">
    <property type="entry name" value="ACETYLCHOLINESTERASE"/>
    <property type="match status" value="1"/>
</dbReference>
<dbReference type="Gene3D" id="3.40.50.1820">
    <property type="entry name" value="alpha/beta hydrolase"/>
    <property type="match status" value="1"/>
</dbReference>
<feature type="domain" description="Carboxylesterase type B" evidence="5">
    <location>
        <begin position="102"/>
        <end position="576"/>
    </location>
</feature>
<dbReference type="Pfam" id="PF00135">
    <property type="entry name" value="COesterase"/>
    <property type="match status" value="1"/>
</dbReference>
<dbReference type="GO" id="GO:0005615">
    <property type="term" value="C:extracellular space"/>
    <property type="evidence" value="ECO:0007669"/>
    <property type="project" value="TreeGrafter"/>
</dbReference>
<dbReference type="PRINTS" id="PR00878">
    <property type="entry name" value="CHOLNESTRASE"/>
</dbReference>
<dbReference type="InterPro" id="IPR050654">
    <property type="entry name" value="AChE-related_enzymes"/>
</dbReference>
<dbReference type="GO" id="GO:0006581">
    <property type="term" value="P:acetylcholine catabolic process"/>
    <property type="evidence" value="ECO:0007669"/>
    <property type="project" value="TreeGrafter"/>
</dbReference>
<dbReference type="InterPro" id="IPR002018">
    <property type="entry name" value="CarbesteraseB"/>
</dbReference>
<dbReference type="GO" id="GO:0005886">
    <property type="term" value="C:plasma membrane"/>
    <property type="evidence" value="ECO:0007669"/>
    <property type="project" value="TreeGrafter"/>
</dbReference>
<dbReference type="WBParaSite" id="SPAL_0000599400.1">
    <property type="protein sequence ID" value="SPAL_0000599400.1"/>
    <property type="gene ID" value="SPAL_0000599400"/>
</dbReference>
<reference evidence="7" key="1">
    <citation type="submission" date="2017-02" db="UniProtKB">
        <authorList>
            <consortium name="WormBaseParasite"/>
        </authorList>
    </citation>
    <scope>IDENTIFICATION</scope>
</reference>
<evidence type="ECO:0000259" key="5">
    <source>
        <dbReference type="Pfam" id="PF00135"/>
    </source>
</evidence>
<sequence length="610" mass="71266">MDSQEFRIKFLYSVNPYTREGLVKHYNARCFDKRALGKVMSAYVEMHFAPCLVKSICHSFCLPYRHPTKIVLHSSKLSYKSIPLSTVNCNEMIFKNFFRINKVKEYLGIPYARPPIDYFRFKRPHPHYNNITDDHLFKANTSATPCLQRHINTGIRRFDYYSFKNGTSEDCLQMNMWVPENKTGAVIVFFHGGDLVRGSASLHIYNGSFLAAYSKAIIVNVNYRLEVYGFAYLGQRTRIPGNMGLLDQQRALLWVNEHIKDFGGDPNKVTIFGHEAGAVAAAAHLHLKDKKLFKRVILVSGAFPSRRFTVSHYHVINRTKELGELMICKNQTSTLVEACLSQREVTTLHRFTNYIRHKEDYPLRHIFGISSSDRWFFTKTFEKLFIRDGVDILTGRTEDEGTQYFLDFVRKNFQHLENYKDNFEKAVEEMEKINTKLFDKIAKEHKLKKDVEKKLVETYVKLTNKTYLVGPLLYHDMHSECDWHRFMNKALTKPKNKIYSYIFKHMPKNEVLPHWLPKVITGSDTEYIFGLPFREFRKYDTSGYFGLEAALSVKMMNMVGRFADTGIPGERWQPSKKDSIKSAVLDSYYAYFGNLKHEEYKPHGRCKFFS</sequence>
<evidence type="ECO:0000256" key="1">
    <source>
        <dbReference type="ARBA" id="ARBA00005964"/>
    </source>
</evidence>